<accession>A0A6H0Y2W6</accession>
<gene>
    <name evidence="1" type="ORF">AMS68_006871</name>
</gene>
<dbReference type="OrthoDB" id="538223at2759"/>
<proteinExistence type="predicted"/>
<evidence type="ECO:0000313" key="1">
    <source>
        <dbReference type="EMBL" id="QIX01354.1"/>
    </source>
</evidence>
<dbReference type="Proteomes" id="UP000503462">
    <property type="component" value="Chromosome 4"/>
</dbReference>
<sequence>MSIMTSTTDLARTLPSTCNNDGYKDILNQPQKKYAVYTLTDVDEQQLLEAINCEDSTENSEFAPRHKFSTLREVYDYHLELRKEAYHPLFFIVADQVDPESVLVVHLDCDVDEDDRIGVGRCAVGMADSWGANLDIGNMDWMDLKEEEQNSWGGDDPYEAVESVSQHRFGWYSLVEKAVPLNNRLEPGWLDKQETITQMLGNYYQSSDPWIDIRSEHPLMCRDRPDVHRQLVLAVKTEEVSIVRLDWDGEVTGLSEESARAIMPELEIVKTVPIGEALSEVQQLADE</sequence>
<keyword evidence="2" id="KW-1185">Reference proteome</keyword>
<reference evidence="1 2" key="1">
    <citation type="journal article" date="2016" name="Sci. Rep.">
        <title>Peltaster fructicola genome reveals evolution from an invasive phytopathogen to an ectophytic parasite.</title>
        <authorList>
            <person name="Xu C."/>
            <person name="Chen H."/>
            <person name="Gleason M.L."/>
            <person name="Xu J.R."/>
            <person name="Liu H."/>
            <person name="Zhang R."/>
            <person name="Sun G."/>
        </authorList>
    </citation>
    <scope>NUCLEOTIDE SEQUENCE [LARGE SCALE GENOMIC DNA]</scope>
    <source>
        <strain evidence="1 2">LNHT1506</strain>
    </source>
</reference>
<name>A0A6H0Y2W6_9PEZI</name>
<dbReference type="AlphaFoldDB" id="A0A6H0Y2W6"/>
<dbReference type="EMBL" id="CP051142">
    <property type="protein sequence ID" value="QIX01354.1"/>
    <property type="molecule type" value="Genomic_DNA"/>
</dbReference>
<evidence type="ECO:0000313" key="2">
    <source>
        <dbReference type="Proteomes" id="UP000503462"/>
    </source>
</evidence>
<organism evidence="1 2">
    <name type="scientific">Peltaster fructicola</name>
    <dbReference type="NCBI Taxonomy" id="286661"/>
    <lineage>
        <taxon>Eukaryota</taxon>
        <taxon>Fungi</taxon>
        <taxon>Dikarya</taxon>
        <taxon>Ascomycota</taxon>
        <taxon>Pezizomycotina</taxon>
        <taxon>Dothideomycetes</taxon>
        <taxon>Dothideomycetes incertae sedis</taxon>
        <taxon>Peltaster</taxon>
    </lineage>
</organism>
<protein>
    <submittedName>
        <fullName evidence="1">Uncharacterized protein</fullName>
    </submittedName>
</protein>